<organism evidence="5 6">
    <name type="scientific">Penicillium chermesinum</name>
    <dbReference type="NCBI Taxonomy" id="63820"/>
    <lineage>
        <taxon>Eukaryota</taxon>
        <taxon>Fungi</taxon>
        <taxon>Dikarya</taxon>
        <taxon>Ascomycota</taxon>
        <taxon>Pezizomycotina</taxon>
        <taxon>Eurotiomycetes</taxon>
        <taxon>Eurotiomycetidae</taxon>
        <taxon>Eurotiales</taxon>
        <taxon>Aspergillaceae</taxon>
        <taxon>Penicillium</taxon>
    </lineage>
</organism>
<protein>
    <recommendedName>
        <fullName evidence="7">Zn(2)-C6 fungal-type domain-containing protein</fullName>
    </recommendedName>
</protein>
<evidence type="ECO:0000256" key="3">
    <source>
        <dbReference type="ARBA" id="ARBA00023242"/>
    </source>
</evidence>
<name>A0A9W9PKC8_9EURO</name>
<keyword evidence="2" id="KW-0804">Transcription</keyword>
<reference evidence="5" key="1">
    <citation type="submission" date="2022-11" db="EMBL/GenBank/DDBJ databases">
        <authorList>
            <person name="Petersen C."/>
        </authorList>
    </citation>
    <scope>NUCLEOTIDE SEQUENCE</scope>
    <source>
        <strain evidence="5">IBT 19713</strain>
    </source>
</reference>
<dbReference type="PANTHER" id="PTHR47657:SF7">
    <property type="entry name" value="STEROL REGULATORY ELEMENT-BINDING PROTEIN ECM22"/>
    <property type="match status" value="1"/>
</dbReference>
<evidence type="ECO:0000313" key="6">
    <source>
        <dbReference type="Proteomes" id="UP001150941"/>
    </source>
</evidence>
<feature type="compositionally biased region" description="Polar residues" evidence="4">
    <location>
        <begin position="44"/>
        <end position="61"/>
    </location>
</feature>
<keyword evidence="3" id="KW-0539">Nucleus</keyword>
<evidence type="ECO:0000256" key="1">
    <source>
        <dbReference type="ARBA" id="ARBA00023015"/>
    </source>
</evidence>
<dbReference type="InterPro" id="IPR052400">
    <property type="entry name" value="Zn2-C6_fungal_TF"/>
</dbReference>
<dbReference type="GO" id="GO:0000981">
    <property type="term" value="F:DNA-binding transcription factor activity, RNA polymerase II-specific"/>
    <property type="evidence" value="ECO:0007669"/>
    <property type="project" value="InterPro"/>
</dbReference>
<keyword evidence="1" id="KW-0805">Transcription regulation</keyword>
<dbReference type="RefSeq" id="XP_058335810.1">
    <property type="nucleotide sequence ID" value="XM_058469779.1"/>
</dbReference>
<accession>A0A9W9PKC8</accession>
<dbReference type="InterPro" id="IPR001138">
    <property type="entry name" value="Zn2Cys6_DnaBD"/>
</dbReference>
<dbReference type="Proteomes" id="UP001150941">
    <property type="component" value="Unassembled WGS sequence"/>
</dbReference>
<evidence type="ECO:0000313" key="5">
    <source>
        <dbReference type="EMBL" id="KAJ5249031.1"/>
    </source>
</evidence>
<feature type="region of interest" description="Disordered" evidence="4">
    <location>
        <begin position="34"/>
        <end position="72"/>
    </location>
</feature>
<gene>
    <name evidence="5" type="ORF">N7468_000482</name>
</gene>
<dbReference type="EMBL" id="JAPQKS010000001">
    <property type="protein sequence ID" value="KAJ5249031.1"/>
    <property type="molecule type" value="Genomic_DNA"/>
</dbReference>
<dbReference type="GeneID" id="83197082"/>
<dbReference type="CDD" id="cd00067">
    <property type="entry name" value="GAL4"/>
    <property type="match status" value="1"/>
</dbReference>
<dbReference type="PANTHER" id="PTHR47657">
    <property type="entry name" value="STEROL REGULATORY ELEMENT-BINDING PROTEIN ECM22"/>
    <property type="match status" value="1"/>
</dbReference>
<reference evidence="5" key="2">
    <citation type="journal article" date="2023" name="IMA Fungus">
        <title>Comparative genomic study of the Penicillium genus elucidates a diverse pangenome and 15 lateral gene transfer events.</title>
        <authorList>
            <person name="Petersen C."/>
            <person name="Sorensen T."/>
            <person name="Nielsen M.R."/>
            <person name="Sondergaard T.E."/>
            <person name="Sorensen J.L."/>
            <person name="Fitzpatrick D.A."/>
            <person name="Frisvad J.C."/>
            <person name="Nielsen K.L."/>
        </authorList>
    </citation>
    <scope>NUCLEOTIDE SEQUENCE</scope>
    <source>
        <strain evidence="5">IBT 19713</strain>
    </source>
</reference>
<evidence type="ECO:0000256" key="2">
    <source>
        <dbReference type="ARBA" id="ARBA00023163"/>
    </source>
</evidence>
<dbReference type="GO" id="GO:0008270">
    <property type="term" value="F:zinc ion binding"/>
    <property type="evidence" value="ECO:0007669"/>
    <property type="project" value="InterPro"/>
</dbReference>
<dbReference type="AlphaFoldDB" id="A0A9W9PKC8"/>
<sequence length="428" mass="48193">MRKVKCDEEKNRVQGLAEPQCKRCKSARIRCEWKGGPIPRKRTGTSSPISQKPRSKSQQLNHDGGNEYDWKSPNVEPHDVQGDGALLSPLQRIDTEQPSVCLEAANSLKITAVDRECIDYLRTSTLVIVLGKHWPWSTVSYAYHKIAVTQPMVMSMILASTAREIHRLRVSDDQCFLSDSSAYEPFELSGQAHYGQALWALRQALKEDVKSPQDIEAIFITLWLIIDYENRFGGGEPAIHIHIRGIETMFHNHVAPLLHSIPHSPGSSIVLPSPTSASLQLQMPEDRISEDIDWVSLEDPYLTRTANLSPAQISLDGLSSTSVPLFLLWTLYFFTPFRTCIWSRQSASRFWGEDYPLSAQLDELENLPGLTLYHRSHVIQFRITELFNRGPTVDTDIQGSSQYQCLVDDIHILTSVSSVRANLPSGSN</sequence>
<keyword evidence="6" id="KW-1185">Reference proteome</keyword>
<evidence type="ECO:0000256" key="4">
    <source>
        <dbReference type="SAM" id="MobiDB-lite"/>
    </source>
</evidence>
<dbReference type="OrthoDB" id="648861at2759"/>
<proteinExistence type="predicted"/>
<comment type="caution">
    <text evidence="5">The sequence shown here is derived from an EMBL/GenBank/DDBJ whole genome shotgun (WGS) entry which is preliminary data.</text>
</comment>
<evidence type="ECO:0008006" key="7">
    <source>
        <dbReference type="Google" id="ProtNLM"/>
    </source>
</evidence>